<evidence type="ECO:0000256" key="1">
    <source>
        <dbReference type="ARBA" id="ARBA00022737"/>
    </source>
</evidence>
<feature type="repeat" description="PPR" evidence="2">
    <location>
        <begin position="236"/>
        <end position="270"/>
    </location>
</feature>
<dbReference type="InterPro" id="IPR011990">
    <property type="entry name" value="TPR-like_helical_dom_sf"/>
</dbReference>
<sequence length="525" mass="58132">MPNRDIVTWNALICGYSKNGYDFDALRLFVQLFREGFTPCETTLVSVVPSCGWQELVCQGRSIHGFSIKTGLDLDSEVKNVLTSMYAKCSNLEAAELLFEYMLEKSVVSWNTMIGAYGQNGFFDKAMLVFKQMQERSVEVNSVTILSLMSANADPESTHCYDNLVSLTAIISCYSEKGNMGLVMERFAQMQQLDMKPDAVAIVSILHGITNPDHIDIGVAFHGYVVKTGLCTDCLVANGLSPLISGCVQAGRASDAVELFCQMQIYGLRPDAITIASLLSGCSQLGYMQFGKKLHCYILRKNLETEDFVCTALIDMYIKCGSIEQAEKVFKNIKEPCLAAWNSMITGYSLNGFEQEALTCYSEMRKQGLKPDKITFLGVLAACNHGGLVDEGRRYFQIMIQEFKMTPTLQRFASMVDLLGRAGLFEEAILFIKNVVTEPDFAVWGALLSVCCIHQQVKLGECIARKLYFLDCRNGGLYVSMSNLCAAKGMWDDVARLREMMRDSGGDGCSGVSLIEVTSIGRNKL</sequence>
<dbReference type="Pfam" id="PF13041">
    <property type="entry name" value="PPR_2"/>
    <property type="match status" value="3"/>
</dbReference>
<dbReference type="Gene3D" id="1.25.40.10">
    <property type="entry name" value="Tetratricopeptide repeat domain"/>
    <property type="match status" value="6"/>
</dbReference>
<dbReference type="NCBIfam" id="TIGR00756">
    <property type="entry name" value="PPR"/>
    <property type="match status" value="5"/>
</dbReference>
<dbReference type="InterPro" id="IPR002885">
    <property type="entry name" value="PPR_rpt"/>
</dbReference>
<dbReference type="FunFam" id="1.25.40.10:FF:000090">
    <property type="entry name" value="Pentatricopeptide repeat-containing protein, chloroplastic"/>
    <property type="match status" value="1"/>
</dbReference>
<feature type="repeat" description="PPR" evidence="2">
    <location>
        <begin position="337"/>
        <end position="371"/>
    </location>
</feature>
<keyword evidence="1" id="KW-0677">Repeat</keyword>
<dbReference type="GO" id="GO:0009451">
    <property type="term" value="P:RNA modification"/>
    <property type="evidence" value="ECO:0007669"/>
    <property type="project" value="InterPro"/>
</dbReference>
<proteinExistence type="predicted"/>
<evidence type="ECO:0000313" key="3">
    <source>
        <dbReference type="EMBL" id="TXG52408.1"/>
    </source>
</evidence>
<dbReference type="AlphaFoldDB" id="A0A5C7H5S5"/>
<feature type="repeat" description="PPR" evidence="2">
    <location>
        <begin position="5"/>
        <end position="39"/>
    </location>
</feature>
<dbReference type="InterPro" id="IPR046848">
    <property type="entry name" value="E_motif"/>
</dbReference>
<accession>A0A5C7H5S5</accession>
<evidence type="ECO:0000313" key="4">
    <source>
        <dbReference type="Proteomes" id="UP000323000"/>
    </source>
</evidence>
<dbReference type="FunFam" id="1.25.40.10:FF:000227">
    <property type="entry name" value="Pentatricopeptide repeat-containing protein At3g13880"/>
    <property type="match status" value="1"/>
</dbReference>
<dbReference type="GO" id="GO:0003723">
    <property type="term" value="F:RNA binding"/>
    <property type="evidence" value="ECO:0007669"/>
    <property type="project" value="InterPro"/>
</dbReference>
<dbReference type="PANTHER" id="PTHR47926">
    <property type="entry name" value="PENTATRICOPEPTIDE REPEAT-CONTAINING PROTEIN"/>
    <property type="match status" value="1"/>
</dbReference>
<dbReference type="Pfam" id="PF20431">
    <property type="entry name" value="E_motif"/>
    <property type="match status" value="1"/>
</dbReference>
<dbReference type="InterPro" id="IPR046960">
    <property type="entry name" value="PPR_At4g14850-like_plant"/>
</dbReference>
<name>A0A5C7H5S5_9ROSI</name>
<keyword evidence="4" id="KW-1185">Reference proteome</keyword>
<gene>
    <name evidence="3" type="ORF">EZV62_021577</name>
</gene>
<feature type="repeat" description="PPR" evidence="2">
    <location>
        <begin position="163"/>
        <end position="197"/>
    </location>
</feature>
<reference evidence="4" key="1">
    <citation type="journal article" date="2019" name="Gigascience">
        <title>De novo genome assembly of the endangered Acer yangbiense, a plant species with extremely small populations endemic to Yunnan Province, China.</title>
        <authorList>
            <person name="Yang J."/>
            <person name="Wariss H.M."/>
            <person name="Tao L."/>
            <person name="Zhang R."/>
            <person name="Yun Q."/>
            <person name="Hollingsworth P."/>
            <person name="Dao Z."/>
            <person name="Luo G."/>
            <person name="Guo H."/>
            <person name="Ma Y."/>
            <person name="Sun W."/>
        </authorList>
    </citation>
    <scope>NUCLEOTIDE SEQUENCE [LARGE SCALE GENOMIC DNA]</scope>
    <source>
        <strain evidence="4">cv. Malutang</strain>
    </source>
</reference>
<dbReference type="Proteomes" id="UP000323000">
    <property type="component" value="Chromosome 10"/>
</dbReference>
<dbReference type="EMBL" id="VAHF01000010">
    <property type="protein sequence ID" value="TXG52408.1"/>
    <property type="molecule type" value="Genomic_DNA"/>
</dbReference>
<evidence type="ECO:0008006" key="5">
    <source>
        <dbReference type="Google" id="ProtNLM"/>
    </source>
</evidence>
<dbReference type="PROSITE" id="PS51375">
    <property type="entry name" value="PPR"/>
    <property type="match status" value="5"/>
</dbReference>
<comment type="caution">
    <text evidence="3">The sequence shown here is derived from an EMBL/GenBank/DDBJ whole genome shotgun (WGS) entry which is preliminary data.</text>
</comment>
<dbReference type="Pfam" id="PF01535">
    <property type="entry name" value="PPR"/>
    <property type="match status" value="3"/>
</dbReference>
<protein>
    <recommendedName>
        <fullName evidence="5">Pentacotripeptide-repeat region of PRORP domain-containing protein</fullName>
    </recommendedName>
</protein>
<dbReference type="OrthoDB" id="204980at2759"/>
<feature type="repeat" description="PPR" evidence="2">
    <location>
        <begin position="106"/>
        <end position="140"/>
    </location>
</feature>
<evidence type="ECO:0000256" key="2">
    <source>
        <dbReference type="PROSITE-ProRule" id="PRU00708"/>
    </source>
</evidence>
<organism evidence="3 4">
    <name type="scientific">Acer yangbiense</name>
    <dbReference type="NCBI Taxonomy" id="1000413"/>
    <lineage>
        <taxon>Eukaryota</taxon>
        <taxon>Viridiplantae</taxon>
        <taxon>Streptophyta</taxon>
        <taxon>Embryophyta</taxon>
        <taxon>Tracheophyta</taxon>
        <taxon>Spermatophyta</taxon>
        <taxon>Magnoliopsida</taxon>
        <taxon>eudicotyledons</taxon>
        <taxon>Gunneridae</taxon>
        <taxon>Pentapetalae</taxon>
        <taxon>rosids</taxon>
        <taxon>malvids</taxon>
        <taxon>Sapindales</taxon>
        <taxon>Sapindaceae</taxon>
        <taxon>Hippocastanoideae</taxon>
        <taxon>Acereae</taxon>
        <taxon>Acer</taxon>
    </lineage>
</organism>